<dbReference type="Proteomes" id="UP000016931">
    <property type="component" value="Unassembled WGS sequence"/>
</dbReference>
<feature type="signal peptide" evidence="1">
    <location>
        <begin position="1"/>
        <end position="17"/>
    </location>
</feature>
<dbReference type="eggNOG" id="ENOG502T7CV">
    <property type="taxonomic scope" value="Eukaryota"/>
</dbReference>
<name>N1QD88_SPHMS</name>
<dbReference type="AlphaFoldDB" id="N1QD88"/>
<dbReference type="GeneID" id="27903891"/>
<evidence type="ECO:0000256" key="1">
    <source>
        <dbReference type="SAM" id="SignalP"/>
    </source>
</evidence>
<sequence>MHFPTFIAATCATLAAANQPSTYSNTNTNSYPKSSNTNLTPGTFSITNFVFGCTVNCSYNFDLAVTGSAENHPAVKKPVKCSGSLDSTTDYVECGYVSKTQKLYAYIVKDTNELKLQYEVQRPKNSAVYKYYGEREVFAATGPDAGKQEKEFVVKESLSTGVA</sequence>
<evidence type="ECO:0000313" key="2">
    <source>
        <dbReference type="EMBL" id="EMF09245.1"/>
    </source>
</evidence>
<dbReference type="OrthoDB" id="3642254at2759"/>
<dbReference type="RefSeq" id="XP_016757366.1">
    <property type="nucleotide sequence ID" value="XM_016906754.1"/>
</dbReference>
<dbReference type="STRING" id="692275.N1QD88"/>
<dbReference type="OMA" id="KATNELM"/>
<gene>
    <name evidence="2" type="ORF">SEPMUDRAFT_151343</name>
</gene>
<dbReference type="HOGENOM" id="CLU_122012_0_0_1"/>
<organism evidence="2 3">
    <name type="scientific">Sphaerulina musiva (strain SO2202)</name>
    <name type="common">Poplar stem canker fungus</name>
    <name type="synonym">Septoria musiva</name>
    <dbReference type="NCBI Taxonomy" id="692275"/>
    <lineage>
        <taxon>Eukaryota</taxon>
        <taxon>Fungi</taxon>
        <taxon>Dikarya</taxon>
        <taxon>Ascomycota</taxon>
        <taxon>Pezizomycotina</taxon>
        <taxon>Dothideomycetes</taxon>
        <taxon>Dothideomycetidae</taxon>
        <taxon>Mycosphaerellales</taxon>
        <taxon>Mycosphaerellaceae</taxon>
        <taxon>Sphaerulina</taxon>
    </lineage>
</organism>
<dbReference type="EMBL" id="KB456269">
    <property type="protein sequence ID" value="EMF09245.1"/>
    <property type="molecule type" value="Genomic_DNA"/>
</dbReference>
<accession>N1QD88</accession>
<evidence type="ECO:0008006" key="4">
    <source>
        <dbReference type="Google" id="ProtNLM"/>
    </source>
</evidence>
<protein>
    <recommendedName>
        <fullName evidence="4">AA1-like domain-containing protein</fullName>
    </recommendedName>
</protein>
<proteinExistence type="predicted"/>
<keyword evidence="1" id="KW-0732">Signal</keyword>
<evidence type="ECO:0000313" key="3">
    <source>
        <dbReference type="Proteomes" id="UP000016931"/>
    </source>
</evidence>
<feature type="chain" id="PRO_5004110653" description="AA1-like domain-containing protein" evidence="1">
    <location>
        <begin position="18"/>
        <end position="163"/>
    </location>
</feature>
<reference evidence="2 3" key="1">
    <citation type="journal article" date="2012" name="PLoS Pathog.">
        <title>Diverse lifestyles and strategies of plant pathogenesis encoded in the genomes of eighteen Dothideomycetes fungi.</title>
        <authorList>
            <person name="Ohm R.A."/>
            <person name="Feau N."/>
            <person name="Henrissat B."/>
            <person name="Schoch C.L."/>
            <person name="Horwitz B.A."/>
            <person name="Barry K.W."/>
            <person name="Condon B.J."/>
            <person name="Copeland A.C."/>
            <person name="Dhillon B."/>
            <person name="Glaser F."/>
            <person name="Hesse C.N."/>
            <person name="Kosti I."/>
            <person name="LaButti K."/>
            <person name="Lindquist E.A."/>
            <person name="Lucas S."/>
            <person name="Salamov A.A."/>
            <person name="Bradshaw R.E."/>
            <person name="Ciuffetti L."/>
            <person name="Hamelin R.C."/>
            <person name="Kema G.H.J."/>
            <person name="Lawrence C."/>
            <person name="Scott J.A."/>
            <person name="Spatafora J.W."/>
            <person name="Turgeon B.G."/>
            <person name="de Wit P.J.G.M."/>
            <person name="Zhong S."/>
            <person name="Goodwin S.B."/>
            <person name="Grigoriev I.V."/>
        </authorList>
    </citation>
    <scope>NUCLEOTIDE SEQUENCE [LARGE SCALE GENOMIC DNA]</scope>
    <source>
        <strain evidence="2 3">SO2202</strain>
    </source>
</reference>
<keyword evidence="3" id="KW-1185">Reference proteome</keyword>